<dbReference type="Proteomes" id="UP000256519">
    <property type="component" value="Unassembled WGS sequence"/>
</dbReference>
<dbReference type="GO" id="GO:0004519">
    <property type="term" value="F:endonuclease activity"/>
    <property type="evidence" value="ECO:0007669"/>
    <property type="project" value="UniProtKB-KW"/>
</dbReference>
<keyword evidence="2" id="KW-0540">Nuclease</keyword>
<name>A0A3D8X063_PRIMG</name>
<organism evidence="2 3">
    <name type="scientific">Priestia megaterium</name>
    <name type="common">Bacillus megaterium</name>
    <dbReference type="NCBI Taxonomy" id="1404"/>
    <lineage>
        <taxon>Bacteria</taxon>
        <taxon>Bacillati</taxon>
        <taxon>Bacillota</taxon>
        <taxon>Bacilli</taxon>
        <taxon>Bacillales</taxon>
        <taxon>Bacillaceae</taxon>
        <taxon>Priestia</taxon>
    </lineage>
</organism>
<dbReference type="SUPFAM" id="SSF51658">
    <property type="entry name" value="Xylose isomerase-like"/>
    <property type="match status" value="1"/>
</dbReference>
<reference evidence="2" key="1">
    <citation type="journal article" date="2018" name="Appl. Environ. Microbiol.">
        <title>Antimicrobial susceptibility testing and tentative epidemiological cut-off values of five Bacillus species relevant for use as animal feed additives or for plant protection.</title>
        <authorList>
            <person name="Agerso Y."/>
            <person name="Stuer-Lauridsen B."/>
            <person name="Bjerre K."/>
            <person name="Jensen M.G."/>
            <person name="Johansen E."/>
            <person name="Bennedsen M."/>
            <person name="Brockmann E."/>
            <person name="Nielsen B."/>
        </authorList>
    </citation>
    <scope>NUCLEOTIDE SEQUENCE [LARGE SCALE GENOMIC DNA]</scope>
    <source>
        <strain evidence="2">CHCC20162</strain>
    </source>
</reference>
<dbReference type="InterPro" id="IPR036237">
    <property type="entry name" value="Xyl_isomerase-like_sf"/>
</dbReference>
<dbReference type="Pfam" id="PF01261">
    <property type="entry name" value="AP_endonuc_2"/>
    <property type="match status" value="1"/>
</dbReference>
<feature type="domain" description="Xylose isomerase-like TIM barrel" evidence="1">
    <location>
        <begin position="49"/>
        <end position="281"/>
    </location>
</feature>
<dbReference type="PANTHER" id="PTHR12110">
    <property type="entry name" value="HYDROXYPYRUVATE ISOMERASE"/>
    <property type="match status" value="1"/>
</dbReference>
<dbReference type="RefSeq" id="WP_116075695.1">
    <property type="nucleotide sequence ID" value="NZ_CP187636.1"/>
</dbReference>
<keyword evidence="2" id="KW-0255">Endonuclease</keyword>
<dbReference type="EMBL" id="PQWM01000017">
    <property type="protein sequence ID" value="RDZ12795.1"/>
    <property type="molecule type" value="Genomic_DNA"/>
</dbReference>
<comment type="caution">
    <text evidence="2">The sequence shown here is derived from an EMBL/GenBank/DDBJ whole genome shotgun (WGS) entry which is preliminary data.</text>
</comment>
<accession>A0A3D8X063</accession>
<protein>
    <submittedName>
        <fullName evidence="2">AP endonuclease</fullName>
    </submittedName>
</protein>
<dbReference type="InterPro" id="IPR013022">
    <property type="entry name" value="Xyl_isomerase-like_TIM-brl"/>
</dbReference>
<dbReference type="PANTHER" id="PTHR12110:SF53">
    <property type="entry name" value="BLR5974 PROTEIN"/>
    <property type="match status" value="1"/>
</dbReference>
<evidence type="ECO:0000313" key="3">
    <source>
        <dbReference type="Proteomes" id="UP000256519"/>
    </source>
</evidence>
<dbReference type="AlphaFoldDB" id="A0A3D8X063"/>
<dbReference type="InterPro" id="IPR050312">
    <property type="entry name" value="IolE/XylAMocC-like"/>
</dbReference>
<evidence type="ECO:0000259" key="1">
    <source>
        <dbReference type="Pfam" id="PF01261"/>
    </source>
</evidence>
<proteinExistence type="predicted"/>
<sequence length="330" mass="37952">MKFSTRLNSFKTKKEIFFKDYDNKSLTVLDYISRMATVKGLTHVELNYPEHFVGTTVQEIQDALNKTHLKVSGIALRFKDHYDFGEFANPNESIRQKAINETMEAVQLCNDLGGEVTTIWLANDGFDYPFQLDYEKAVDKVVDALKQITQRYPDSKISFEYKPYQPRAFSLVGDIATTLLVIEEVASPNLGVTLDFCHMLMKKENPAYSLALAARKNRLMGFHLNDGYNDNDDGLMLGTVHLLQTLEFIYYAKKYNYDGLIYFDTFPIREDPVKECEQNIKMYKVLDAFLENYGLDKVEEIIQKEDALQAQQLLMCLIKDQVDNLATSIV</sequence>
<evidence type="ECO:0000313" key="2">
    <source>
        <dbReference type="EMBL" id="RDZ12795.1"/>
    </source>
</evidence>
<gene>
    <name evidence="2" type="ORF">C3744_17460</name>
</gene>
<keyword evidence="2" id="KW-0378">Hydrolase</keyword>
<dbReference type="Gene3D" id="3.20.20.150">
    <property type="entry name" value="Divalent-metal-dependent TIM barrel enzymes"/>
    <property type="match status" value="1"/>
</dbReference>